<dbReference type="InterPro" id="IPR009075">
    <property type="entry name" value="AcylCo_DH/oxidase_C"/>
</dbReference>
<evidence type="ECO:0000313" key="11">
    <source>
        <dbReference type="Proteomes" id="UP001144280"/>
    </source>
</evidence>
<proteinExistence type="inferred from homology"/>
<evidence type="ECO:0000256" key="2">
    <source>
        <dbReference type="ARBA" id="ARBA00009347"/>
    </source>
</evidence>
<keyword evidence="3 6" id="KW-0285">Flavoprotein</keyword>
<evidence type="ECO:0000256" key="6">
    <source>
        <dbReference type="RuleBase" id="RU362125"/>
    </source>
</evidence>
<dbReference type="InterPro" id="IPR052161">
    <property type="entry name" value="Mycobact_Acyl-CoA_DH"/>
</dbReference>
<dbReference type="InterPro" id="IPR013786">
    <property type="entry name" value="AcylCoA_DH/ox_N"/>
</dbReference>
<organism evidence="10 11">
    <name type="scientific">Phytohabitans aurantiacus</name>
    <dbReference type="NCBI Taxonomy" id="3016789"/>
    <lineage>
        <taxon>Bacteria</taxon>
        <taxon>Bacillati</taxon>
        <taxon>Actinomycetota</taxon>
        <taxon>Actinomycetes</taxon>
        <taxon>Micromonosporales</taxon>
        <taxon>Micromonosporaceae</taxon>
    </lineage>
</organism>
<sequence length="380" mass="41213">MSLQGFRREVRAWLAANLDPALRGAGGPGREHEAFPERLAWCRRLAAAGWTCLAWPEAHGGRGAPLAAQVVFHEEYARADAPARVDHIGETLVGPTLIAFGTPEQQRRFLPGIAAVEELWCQGYSEPGAGSDLAAVSTRARPDGDEWVLDGQKIWTSLAHVADWCFVLARTGPPPEGASRHSGLSYLLVPMRQPGVTVRPIRQLTGDSEFNEVFFDGARTASDMVVGEVGQGWRVAMGTLAFERGASTIGQQIGFRRELDGVIALARETGAARDPVIRERIARAWVGLSVLRSHTLRTLDGAPSSQDASVVKLLWSGWHRSLGELAMDVLGAAGTLARGDAGELDRWQRLFLFSRADTIYGGSDEIQKNIIATRVLGLPR</sequence>
<dbReference type="Gene3D" id="1.10.540.10">
    <property type="entry name" value="Acyl-CoA dehydrogenase/oxidase, N-terminal domain"/>
    <property type="match status" value="1"/>
</dbReference>
<dbReference type="Pfam" id="PF02770">
    <property type="entry name" value="Acyl-CoA_dh_M"/>
    <property type="match status" value="1"/>
</dbReference>
<keyword evidence="11" id="KW-1185">Reference proteome</keyword>
<protein>
    <submittedName>
        <fullName evidence="10">Acyl-CoA dehydrogenase</fullName>
    </submittedName>
</protein>
<dbReference type="SUPFAM" id="SSF47203">
    <property type="entry name" value="Acyl-CoA dehydrogenase C-terminal domain-like"/>
    <property type="match status" value="1"/>
</dbReference>
<dbReference type="InterPro" id="IPR009100">
    <property type="entry name" value="AcylCoA_DH/oxidase_NM_dom_sf"/>
</dbReference>
<dbReference type="Pfam" id="PF02771">
    <property type="entry name" value="Acyl-CoA_dh_N"/>
    <property type="match status" value="1"/>
</dbReference>
<evidence type="ECO:0000259" key="9">
    <source>
        <dbReference type="Pfam" id="PF02771"/>
    </source>
</evidence>
<evidence type="ECO:0000256" key="3">
    <source>
        <dbReference type="ARBA" id="ARBA00022630"/>
    </source>
</evidence>
<evidence type="ECO:0000256" key="1">
    <source>
        <dbReference type="ARBA" id="ARBA00001974"/>
    </source>
</evidence>
<feature type="domain" description="Acyl-CoA dehydrogenase/oxidase N-terminal" evidence="9">
    <location>
        <begin position="5"/>
        <end position="116"/>
    </location>
</feature>
<accession>A0ABQ5QYL0</accession>
<comment type="similarity">
    <text evidence="2 6">Belongs to the acyl-CoA dehydrogenase family.</text>
</comment>
<reference evidence="10" key="1">
    <citation type="submission" date="2022-12" db="EMBL/GenBank/DDBJ databases">
        <title>New Phytohabitans aurantiacus sp. RD004123 nov., an actinomycete isolated from soil.</title>
        <authorList>
            <person name="Triningsih D.W."/>
            <person name="Harunari E."/>
            <person name="Igarashi Y."/>
        </authorList>
    </citation>
    <scope>NUCLEOTIDE SEQUENCE</scope>
    <source>
        <strain evidence="10">RD004123</strain>
    </source>
</reference>
<evidence type="ECO:0000256" key="5">
    <source>
        <dbReference type="ARBA" id="ARBA00023002"/>
    </source>
</evidence>
<evidence type="ECO:0000313" key="10">
    <source>
        <dbReference type="EMBL" id="GLH99519.1"/>
    </source>
</evidence>
<evidence type="ECO:0000259" key="7">
    <source>
        <dbReference type="Pfam" id="PF00441"/>
    </source>
</evidence>
<dbReference type="Pfam" id="PF00441">
    <property type="entry name" value="Acyl-CoA_dh_1"/>
    <property type="match status" value="1"/>
</dbReference>
<evidence type="ECO:0000256" key="4">
    <source>
        <dbReference type="ARBA" id="ARBA00022827"/>
    </source>
</evidence>
<dbReference type="InterPro" id="IPR046373">
    <property type="entry name" value="Acyl-CoA_Oxase/DH_mid-dom_sf"/>
</dbReference>
<feature type="domain" description="Acyl-CoA oxidase/dehydrogenase middle" evidence="8">
    <location>
        <begin position="121"/>
        <end position="216"/>
    </location>
</feature>
<keyword evidence="4 6" id="KW-0274">FAD</keyword>
<dbReference type="InterPro" id="IPR006091">
    <property type="entry name" value="Acyl-CoA_Oxase/DH_mid-dom"/>
</dbReference>
<dbReference type="Proteomes" id="UP001144280">
    <property type="component" value="Unassembled WGS sequence"/>
</dbReference>
<evidence type="ECO:0000259" key="8">
    <source>
        <dbReference type="Pfam" id="PF02770"/>
    </source>
</evidence>
<dbReference type="EMBL" id="BSDI01000024">
    <property type="protein sequence ID" value="GLH99519.1"/>
    <property type="molecule type" value="Genomic_DNA"/>
</dbReference>
<dbReference type="SUPFAM" id="SSF56645">
    <property type="entry name" value="Acyl-CoA dehydrogenase NM domain-like"/>
    <property type="match status" value="1"/>
</dbReference>
<gene>
    <name evidence="10" type="primary">fadE30</name>
    <name evidence="10" type="ORF">Pa4123_47950</name>
</gene>
<dbReference type="Gene3D" id="2.40.110.10">
    <property type="entry name" value="Butyryl-CoA Dehydrogenase, subunit A, domain 2"/>
    <property type="match status" value="1"/>
</dbReference>
<dbReference type="Gene3D" id="1.20.140.10">
    <property type="entry name" value="Butyryl-CoA Dehydrogenase, subunit A, domain 3"/>
    <property type="match status" value="1"/>
</dbReference>
<comment type="caution">
    <text evidence="10">The sequence shown here is derived from an EMBL/GenBank/DDBJ whole genome shotgun (WGS) entry which is preliminary data.</text>
</comment>
<keyword evidence="5 6" id="KW-0560">Oxidoreductase</keyword>
<comment type="cofactor">
    <cofactor evidence="1 6">
        <name>FAD</name>
        <dbReference type="ChEBI" id="CHEBI:57692"/>
    </cofactor>
</comment>
<dbReference type="PANTHER" id="PTHR43292">
    <property type="entry name" value="ACYL-COA DEHYDROGENASE"/>
    <property type="match status" value="1"/>
</dbReference>
<name>A0ABQ5QYL0_9ACTN</name>
<dbReference type="PANTHER" id="PTHR43292:SF3">
    <property type="entry name" value="ACYL-COA DEHYDROGENASE FADE29"/>
    <property type="match status" value="1"/>
</dbReference>
<feature type="domain" description="Acyl-CoA dehydrogenase/oxidase C-terminal" evidence="7">
    <location>
        <begin position="230"/>
        <end position="376"/>
    </location>
</feature>
<dbReference type="InterPro" id="IPR036250">
    <property type="entry name" value="AcylCo_DH-like_C"/>
</dbReference>
<dbReference type="InterPro" id="IPR037069">
    <property type="entry name" value="AcylCoA_DH/ox_N_sf"/>
</dbReference>